<dbReference type="InterPro" id="IPR027417">
    <property type="entry name" value="P-loop_NTPase"/>
</dbReference>
<dbReference type="SUPFAM" id="SSF52540">
    <property type="entry name" value="P-loop containing nucleoside triphosphate hydrolases"/>
    <property type="match status" value="1"/>
</dbReference>
<accession>A0A8J8T2Y1</accession>
<keyword evidence="2" id="KW-0342">GTP-binding</keyword>
<protein>
    <recommendedName>
        <fullName evidence="3">Tr-type G domain-containing protein</fullName>
    </recommendedName>
</protein>
<sequence length="501" mass="56895">MLNTSLGSRIVVIRQYRIFIKALSPLNKKVHSSMLCQNEDEFAESMEKKKKVTFVMLGPPQHGKSSVLGALSYQSMSTLAQQESDIRFKQATFSEAPKQEYAWMMDQFQEEKQDGTHIPAFAIIEKGNLILQFVDAPGGNTTKNEQMRHRAISMGEFGIVVLSAAPTDGVENFFMEDLWHEQMTFIREAVLLGIKSFIFVINKLDEAKWNFAKFIELQKAIKTSMKHHFYDQQKTELHFIPASGKLGINIYEKLVKPPKKLQWLNQGKLTLLEACMKLGEQKAHGSLSPLRMPVFDVYRTLKDREIIVIGKILQGEIYTKMKILLSHSNEAFLVSSVKHICQIGEGKDYKDYELICASPDSIVAVNLGRLPLNFKIAIGDMISNPKIDAARLIESFRAKFTTLQDQYLLCEKEYQLIANTTQVRILVKQIFNSDSFEQIQPEINPVSTAYIKVEVLEPLHLVSSYVSSLISSFVLRDESGEMIGSGHVRDSNKVKKQESNK</sequence>
<dbReference type="Pfam" id="PF00009">
    <property type="entry name" value="GTP_EFTU"/>
    <property type="match status" value="1"/>
</dbReference>
<gene>
    <name evidence="4" type="ORF">FGO68_gene7325</name>
</gene>
<evidence type="ECO:0000313" key="4">
    <source>
        <dbReference type="EMBL" id="TNV80312.1"/>
    </source>
</evidence>
<dbReference type="InterPro" id="IPR009000">
    <property type="entry name" value="Transl_B-barrel_sf"/>
</dbReference>
<dbReference type="EMBL" id="RRYP01007683">
    <property type="protein sequence ID" value="TNV80312.1"/>
    <property type="molecule type" value="Genomic_DNA"/>
</dbReference>
<dbReference type="AlphaFoldDB" id="A0A8J8T2Y1"/>
<dbReference type="Proteomes" id="UP000785679">
    <property type="component" value="Unassembled WGS sequence"/>
</dbReference>
<proteinExistence type="predicted"/>
<dbReference type="InterPro" id="IPR050100">
    <property type="entry name" value="TRAFAC_GTPase_members"/>
</dbReference>
<dbReference type="Gene3D" id="3.40.50.300">
    <property type="entry name" value="P-loop containing nucleotide triphosphate hydrolases"/>
    <property type="match status" value="1"/>
</dbReference>
<keyword evidence="1" id="KW-0547">Nucleotide-binding</keyword>
<evidence type="ECO:0000256" key="2">
    <source>
        <dbReference type="ARBA" id="ARBA00023134"/>
    </source>
</evidence>
<dbReference type="SUPFAM" id="SSF50447">
    <property type="entry name" value="Translation proteins"/>
    <property type="match status" value="1"/>
</dbReference>
<keyword evidence="5" id="KW-1185">Reference proteome</keyword>
<name>A0A8J8T2Y1_HALGN</name>
<evidence type="ECO:0000256" key="1">
    <source>
        <dbReference type="ARBA" id="ARBA00022741"/>
    </source>
</evidence>
<dbReference type="GO" id="GO:0003924">
    <property type="term" value="F:GTPase activity"/>
    <property type="evidence" value="ECO:0007669"/>
    <property type="project" value="InterPro"/>
</dbReference>
<dbReference type="GO" id="GO:0005525">
    <property type="term" value="F:GTP binding"/>
    <property type="evidence" value="ECO:0007669"/>
    <property type="project" value="UniProtKB-KW"/>
</dbReference>
<organism evidence="4 5">
    <name type="scientific">Halteria grandinella</name>
    <dbReference type="NCBI Taxonomy" id="5974"/>
    <lineage>
        <taxon>Eukaryota</taxon>
        <taxon>Sar</taxon>
        <taxon>Alveolata</taxon>
        <taxon>Ciliophora</taxon>
        <taxon>Intramacronucleata</taxon>
        <taxon>Spirotrichea</taxon>
        <taxon>Stichotrichia</taxon>
        <taxon>Sporadotrichida</taxon>
        <taxon>Halteriidae</taxon>
        <taxon>Halteria</taxon>
    </lineage>
</organism>
<dbReference type="InterPro" id="IPR000795">
    <property type="entry name" value="T_Tr_GTP-bd_dom"/>
</dbReference>
<feature type="domain" description="Tr-type G" evidence="3">
    <location>
        <begin position="50"/>
        <end position="276"/>
    </location>
</feature>
<reference evidence="4" key="1">
    <citation type="submission" date="2019-06" db="EMBL/GenBank/DDBJ databases">
        <authorList>
            <person name="Zheng W."/>
        </authorList>
    </citation>
    <scope>NUCLEOTIDE SEQUENCE</scope>
    <source>
        <strain evidence="4">QDHG01</strain>
    </source>
</reference>
<dbReference type="PANTHER" id="PTHR23115">
    <property type="entry name" value="TRANSLATION FACTOR"/>
    <property type="match status" value="1"/>
</dbReference>
<dbReference type="Gene3D" id="2.40.30.10">
    <property type="entry name" value="Translation factors"/>
    <property type="match status" value="1"/>
</dbReference>
<evidence type="ECO:0000259" key="3">
    <source>
        <dbReference type="Pfam" id="PF00009"/>
    </source>
</evidence>
<comment type="caution">
    <text evidence="4">The sequence shown here is derived from an EMBL/GenBank/DDBJ whole genome shotgun (WGS) entry which is preliminary data.</text>
</comment>
<evidence type="ECO:0000313" key="5">
    <source>
        <dbReference type="Proteomes" id="UP000785679"/>
    </source>
</evidence>